<gene>
    <name evidence="1" type="ORF">MMA15_16975</name>
</gene>
<evidence type="ECO:0000313" key="2">
    <source>
        <dbReference type="Proteomes" id="UP001166784"/>
    </source>
</evidence>
<reference evidence="1" key="1">
    <citation type="submission" date="2022-03" db="EMBL/GenBank/DDBJ databases">
        <authorList>
            <person name="Santos J.D.N."/>
            <person name="Kallscheuer N."/>
            <person name="Jogler C."/>
            <person name="Lage O.M."/>
        </authorList>
    </citation>
    <scope>NUCLEOTIDE SEQUENCE</scope>
    <source>
        <strain evidence="1">M600PL45_2</strain>
    </source>
</reference>
<reference evidence="1" key="2">
    <citation type="journal article" date="2023" name="Int. J. Syst. Evol. Microbiol.">
        <title>Streptomyces marispadix sp. nov., isolated from marine beach sediment of the Northern Coast of Portugal.</title>
        <authorList>
            <person name="dos Santos J.D.N."/>
            <person name="Vitorino I.R."/>
            <person name="Kallscheuer N."/>
            <person name="Srivastava A."/>
            <person name="Krautwurst S."/>
            <person name="Marz M."/>
            <person name="Jogler C."/>
            <person name="Lobo Da Cunha A."/>
            <person name="Catita J."/>
            <person name="Goncalves H."/>
            <person name="Gonzalez I."/>
            <person name="Reyes F."/>
            <person name="Lage O.M."/>
        </authorList>
    </citation>
    <scope>NUCLEOTIDE SEQUENCE</scope>
    <source>
        <strain evidence="1">M600PL45_2</strain>
    </source>
</reference>
<protein>
    <recommendedName>
        <fullName evidence="3">DUF317 domain-containing protein</fullName>
    </recommendedName>
</protein>
<keyword evidence="2" id="KW-1185">Reference proteome</keyword>
<sequence length="126" mass="13884">MTERTDSFGDPTEWDLIPEQWTEAFTTAIQAHGHTVTDAHDEAIAIDVPGLDEGHEWYIGKPNFHGMWSYGVANERGVCDMPQWILADASDPQDVADTVHAILTGAPLRKFWTGGAFAVYPEPDSA</sequence>
<name>A0ABS9T0F4_9ACTN</name>
<organism evidence="1 2">
    <name type="scientific">Streptomyces marispadix</name>
    <dbReference type="NCBI Taxonomy" id="2922868"/>
    <lineage>
        <taxon>Bacteria</taxon>
        <taxon>Bacillati</taxon>
        <taxon>Actinomycetota</taxon>
        <taxon>Actinomycetes</taxon>
        <taxon>Kitasatosporales</taxon>
        <taxon>Streptomycetaceae</taxon>
        <taxon>Streptomyces</taxon>
    </lineage>
</organism>
<dbReference type="RefSeq" id="WP_241060779.1">
    <property type="nucleotide sequence ID" value="NZ_JAKWJU010000002.1"/>
</dbReference>
<accession>A0ABS9T0F4</accession>
<evidence type="ECO:0000313" key="1">
    <source>
        <dbReference type="EMBL" id="MCH6162016.1"/>
    </source>
</evidence>
<dbReference type="Proteomes" id="UP001166784">
    <property type="component" value="Unassembled WGS sequence"/>
</dbReference>
<comment type="caution">
    <text evidence="1">The sequence shown here is derived from an EMBL/GenBank/DDBJ whole genome shotgun (WGS) entry which is preliminary data.</text>
</comment>
<proteinExistence type="predicted"/>
<dbReference type="EMBL" id="JAKWJU010000002">
    <property type="protein sequence ID" value="MCH6162016.1"/>
    <property type="molecule type" value="Genomic_DNA"/>
</dbReference>
<evidence type="ECO:0008006" key="3">
    <source>
        <dbReference type="Google" id="ProtNLM"/>
    </source>
</evidence>